<dbReference type="InterPro" id="IPR029044">
    <property type="entry name" value="Nucleotide-diphossugar_trans"/>
</dbReference>
<evidence type="ECO:0000256" key="9">
    <source>
        <dbReference type="RuleBase" id="RU003750"/>
    </source>
</evidence>
<evidence type="ECO:0000256" key="6">
    <source>
        <dbReference type="ARBA" id="ARBA00018322"/>
    </source>
</evidence>
<accession>A0A1I3FF68</accession>
<dbReference type="Proteomes" id="UP000199111">
    <property type="component" value="Unassembled WGS sequence"/>
</dbReference>
<dbReference type="GO" id="GO:0008654">
    <property type="term" value="P:phospholipid biosynthetic process"/>
    <property type="evidence" value="ECO:0007669"/>
    <property type="project" value="InterPro"/>
</dbReference>
<dbReference type="AlphaFoldDB" id="A0A1I3FF68"/>
<evidence type="ECO:0000313" key="12">
    <source>
        <dbReference type="Proteomes" id="UP000199111"/>
    </source>
</evidence>
<evidence type="ECO:0000256" key="5">
    <source>
        <dbReference type="ARBA" id="ARBA00013268"/>
    </source>
</evidence>
<dbReference type="PROSITE" id="PS00379">
    <property type="entry name" value="CDP_ALCOHOL_P_TRANSF"/>
    <property type="match status" value="1"/>
</dbReference>
<organism evidence="11 12">
    <name type="scientific">Streptosporangium canum</name>
    <dbReference type="NCBI Taxonomy" id="324952"/>
    <lineage>
        <taxon>Bacteria</taxon>
        <taxon>Bacillati</taxon>
        <taxon>Actinomycetota</taxon>
        <taxon>Actinomycetes</taxon>
        <taxon>Streptosporangiales</taxon>
        <taxon>Streptosporangiaceae</taxon>
        <taxon>Streptosporangium</taxon>
    </lineage>
</organism>
<evidence type="ECO:0000256" key="3">
    <source>
        <dbReference type="ARBA" id="ARBA00007897"/>
    </source>
</evidence>
<dbReference type="GO" id="GO:0016780">
    <property type="term" value="F:phosphotransferase activity, for other substituted phosphate groups"/>
    <property type="evidence" value="ECO:0007669"/>
    <property type="project" value="InterPro"/>
</dbReference>
<dbReference type="EMBL" id="FOQY01000001">
    <property type="protein sequence ID" value="SFI09840.1"/>
    <property type="molecule type" value="Genomic_DNA"/>
</dbReference>
<evidence type="ECO:0000256" key="7">
    <source>
        <dbReference type="ARBA" id="ARBA00022679"/>
    </source>
</evidence>
<keyword evidence="10" id="KW-0472">Membrane</keyword>
<dbReference type="Pfam" id="PF01066">
    <property type="entry name" value="CDP-OH_P_transf"/>
    <property type="match status" value="1"/>
</dbReference>
<keyword evidence="12" id="KW-1185">Reference proteome</keyword>
<keyword evidence="7 9" id="KW-0808">Transferase</keyword>
<dbReference type="SUPFAM" id="SSF53448">
    <property type="entry name" value="Nucleotide-diphospho-sugar transferases"/>
    <property type="match status" value="1"/>
</dbReference>
<comment type="similarity">
    <text evidence="9">Belongs to the CDP-alcohol phosphatidyltransferase class-I family.</text>
</comment>
<evidence type="ECO:0000256" key="10">
    <source>
        <dbReference type="SAM" id="Phobius"/>
    </source>
</evidence>
<comment type="catalytic activity">
    <reaction evidence="8">
        <text>CDP-1L-myo-inositol + 1D-myo-inositol 3-phosphate = bis(1L-myo-inositol) 3,1'-phosphate 1-phosphate + CMP + H(+)</text>
        <dbReference type="Rhea" id="RHEA:31327"/>
        <dbReference type="ChEBI" id="CHEBI:15378"/>
        <dbReference type="ChEBI" id="CHEBI:58401"/>
        <dbReference type="ChEBI" id="CHEBI:60377"/>
        <dbReference type="ChEBI" id="CHEBI:62573"/>
        <dbReference type="ChEBI" id="CHEBI:62576"/>
        <dbReference type="EC" id="2.7.8.34"/>
    </reaction>
</comment>
<evidence type="ECO:0000256" key="4">
    <source>
        <dbReference type="ARBA" id="ARBA00012504"/>
    </source>
</evidence>
<feature type="transmembrane region" description="Helical" evidence="10">
    <location>
        <begin position="512"/>
        <end position="531"/>
    </location>
</feature>
<dbReference type="GO" id="GO:0016020">
    <property type="term" value="C:membrane"/>
    <property type="evidence" value="ECO:0007669"/>
    <property type="project" value="InterPro"/>
</dbReference>
<dbReference type="InterPro" id="IPR000462">
    <property type="entry name" value="CDP-OH_P_trans"/>
</dbReference>
<sequence>MHDSHVPASSGARRTAAVVLATMEAAALRCADGTLLDRLTDQLVRLPVGDVHVVARSSEIIHAPGGTYMIGSEGSRGLADDLRRVAAVARTATAPVAVVVGDLVAHTEALALLLEHPARDTGALVTTGGADSGPSRPPVRVEGGRVVAAGTSFHDVVDANGTFRGVLQVGAADLAVLAETAETLAELAEAGGFGPMGGAEAGDLLLVGLVRAGVPVRARGIGRLHCDRVAGQEGADAAVLRLGEVDEDRARLELAVKADDGFFTTHFVSSWSTHLVKLAADLHLTPNAVTGISVGLAALAAVWFTAGTREAQIAGAVLLYLSFVLDCVDGQLARYTRAFSPLGAWLDATFDRVKEYAVYVGLAIGYAAGMDDSRGGPHGIWALAVAAMILQMLRHMIDFSYAGARADAGRPEAAGSGTAASLTAPADASMGAVPRRTPLERSAEVADGIAAAERYLRERQGSSSGNAVVRLSRRLERISLTRWLKKIIVLPIGERMALIAVTAAVFNARVTFIALLVWGGVAALYTVAGRIGRSFSR</sequence>
<evidence type="ECO:0000256" key="1">
    <source>
        <dbReference type="ARBA" id="ARBA00000729"/>
    </source>
</evidence>
<proteinExistence type="inferred from homology"/>
<gene>
    <name evidence="11" type="ORF">SAMN05216275_101136</name>
</gene>
<dbReference type="EC" id="2.7.7.74" evidence="4"/>
<dbReference type="Gene3D" id="1.20.120.1760">
    <property type="match status" value="1"/>
</dbReference>
<comment type="catalytic activity">
    <reaction evidence="1">
        <text>1D-myo-inositol 3-phosphate + CTP + H(+) = CDP-1L-myo-inositol + diphosphate</text>
        <dbReference type="Rhea" id="RHEA:30647"/>
        <dbReference type="ChEBI" id="CHEBI:15378"/>
        <dbReference type="ChEBI" id="CHEBI:33019"/>
        <dbReference type="ChEBI" id="CHEBI:37563"/>
        <dbReference type="ChEBI" id="CHEBI:58401"/>
        <dbReference type="ChEBI" id="CHEBI:62573"/>
        <dbReference type="EC" id="2.7.7.74"/>
    </reaction>
</comment>
<dbReference type="InterPro" id="IPR043130">
    <property type="entry name" value="CDP-OH_PTrfase_TM_dom"/>
</dbReference>
<protein>
    <recommendedName>
        <fullName evidence="6">Bifunctional IPC transferase and DIPP synthase</fullName>
        <ecNumber evidence="4">2.7.7.74</ecNumber>
        <ecNumber evidence="5">2.7.8.34</ecNumber>
    </recommendedName>
</protein>
<evidence type="ECO:0000313" key="11">
    <source>
        <dbReference type="EMBL" id="SFI09840.1"/>
    </source>
</evidence>
<comment type="similarity">
    <text evidence="2">In the C-terminal section; belongs to the CDP-alcohol phosphatidyltransferase class-I family.</text>
</comment>
<dbReference type="InterPro" id="IPR048254">
    <property type="entry name" value="CDP_ALCOHOL_P_TRANSF_CS"/>
</dbReference>
<dbReference type="EC" id="2.7.8.34" evidence="5"/>
<name>A0A1I3FF68_9ACTN</name>
<evidence type="ECO:0000256" key="8">
    <source>
        <dbReference type="ARBA" id="ARBA00049235"/>
    </source>
</evidence>
<evidence type="ECO:0000256" key="2">
    <source>
        <dbReference type="ARBA" id="ARBA00006982"/>
    </source>
</evidence>
<keyword evidence="10" id="KW-0812">Transmembrane</keyword>
<dbReference type="RefSeq" id="WP_093885104.1">
    <property type="nucleotide sequence ID" value="NZ_FOQY01000001.1"/>
</dbReference>
<keyword evidence="10" id="KW-1133">Transmembrane helix</keyword>
<dbReference type="GeneID" id="96304390"/>
<comment type="similarity">
    <text evidence="3">In the N-terminal section; belongs to the MobA family.</text>
</comment>
<reference evidence="12" key="1">
    <citation type="submission" date="2016-10" db="EMBL/GenBank/DDBJ databases">
        <authorList>
            <person name="Varghese N."/>
            <person name="Submissions S."/>
        </authorList>
    </citation>
    <scope>NUCLEOTIDE SEQUENCE [LARGE SCALE GENOMIC DNA]</scope>
    <source>
        <strain evidence="12">CGMCC 4.2126</strain>
    </source>
</reference>